<dbReference type="InterPro" id="IPR001054">
    <property type="entry name" value="A/G_cyclase"/>
</dbReference>
<evidence type="ECO:0000256" key="6">
    <source>
        <dbReference type="ARBA" id="ARBA00023136"/>
    </source>
</evidence>
<comment type="subcellular location">
    <subcellularLocation>
        <location evidence="2">Membrane</location>
    </subcellularLocation>
</comment>
<comment type="catalytic activity">
    <reaction evidence="1">
        <text>GTP = 3',5'-cyclic GMP + diphosphate</text>
        <dbReference type="Rhea" id="RHEA:13665"/>
        <dbReference type="ChEBI" id="CHEBI:33019"/>
        <dbReference type="ChEBI" id="CHEBI:37565"/>
        <dbReference type="ChEBI" id="CHEBI:57746"/>
        <dbReference type="EC" id="4.6.1.2"/>
    </reaction>
</comment>
<protein>
    <recommendedName>
        <fullName evidence="9">Guanylate cyclase domain-containing protein</fullName>
    </recommendedName>
</protein>
<evidence type="ECO:0000256" key="7">
    <source>
        <dbReference type="ARBA" id="ARBA00023180"/>
    </source>
</evidence>
<name>A0ABD2HRS8_HETSC</name>
<dbReference type="AlphaFoldDB" id="A0ABD2HRS8"/>
<dbReference type="GO" id="GO:0004383">
    <property type="term" value="F:guanylate cyclase activity"/>
    <property type="evidence" value="ECO:0007669"/>
    <property type="project" value="UniProtKB-EC"/>
</dbReference>
<dbReference type="EMBL" id="JBICCN010000417">
    <property type="protein sequence ID" value="KAL3070164.1"/>
    <property type="molecule type" value="Genomic_DNA"/>
</dbReference>
<keyword evidence="7" id="KW-0325">Glycoprotein</keyword>
<dbReference type="SMART" id="SM00044">
    <property type="entry name" value="CYCc"/>
    <property type="match status" value="1"/>
</dbReference>
<evidence type="ECO:0000259" key="9">
    <source>
        <dbReference type="PROSITE" id="PS50125"/>
    </source>
</evidence>
<proteinExistence type="predicted"/>
<dbReference type="GO" id="GO:0016020">
    <property type="term" value="C:membrane"/>
    <property type="evidence" value="ECO:0007669"/>
    <property type="project" value="UniProtKB-SubCell"/>
</dbReference>
<dbReference type="CDD" id="cd07302">
    <property type="entry name" value="CHD"/>
    <property type="match status" value="1"/>
</dbReference>
<keyword evidence="4" id="KW-0547">Nucleotide-binding</keyword>
<evidence type="ECO:0000256" key="3">
    <source>
        <dbReference type="ARBA" id="ARBA00022692"/>
    </source>
</evidence>
<keyword evidence="3" id="KW-0812">Transmembrane</keyword>
<dbReference type="PANTHER" id="PTHR11920">
    <property type="entry name" value="GUANYLYL CYCLASE"/>
    <property type="match status" value="1"/>
</dbReference>
<sequence>MVLYQIMFKLEPFYTRSLPHNKFQNTAALEACWLEIPGMRPNIKSIKGFTRISSTSTPIQVVAFLNDLFSGFGAIIAEHDAYKVETIGDAYMIVSGLPRENGNAHVQHISEIGLNSTWANNRTAKRSDREKRRKKCQQNKHLDHFVFGA</sequence>
<dbReference type="PANTHER" id="PTHR11920:SF503">
    <property type="entry name" value="RECEPTOR-TYPE GUANYLATE CYCLASE GCY-9"/>
    <property type="match status" value="1"/>
</dbReference>
<dbReference type="PROSITE" id="PS50125">
    <property type="entry name" value="GUANYLATE_CYCLASE_2"/>
    <property type="match status" value="1"/>
</dbReference>
<dbReference type="SUPFAM" id="SSF55073">
    <property type="entry name" value="Nucleotide cyclase"/>
    <property type="match status" value="1"/>
</dbReference>
<evidence type="ECO:0000256" key="4">
    <source>
        <dbReference type="ARBA" id="ARBA00022741"/>
    </source>
</evidence>
<evidence type="ECO:0000313" key="11">
    <source>
        <dbReference type="Proteomes" id="UP001620645"/>
    </source>
</evidence>
<feature type="domain" description="Guanylate cyclase" evidence="9">
    <location>
        <begin position="45"/>
        <end position="115"/>
    </location>
</feature>
<organism evidence="10 11">
    <name type="scientific">Heterodera schachtii</name>
    <name type="common">Sugarbeet cyst nematode worm</name>
    <name type="synonym">Tylenchus schachtii</name>
    <dbReference type="NCBI Taxonomy" id="97005"/>
    <lineage>
        <taxon>Eukaryota</taxon>
        <taxon>Metazoa</taxon>
        <taxon>Ecdysozoa</taxon>
        <taxon>Nematoda</taxon>
        <taxon>Chromadorea</taxon>
        <taxon>Rhabditida</taxon>
        <taxon>Tylenchina</taxon>
        <taxon>Tylenchomorpha</taxon>
        <taxon>Tylenchoidea</taxon>
        <taxon>Heteroderidae</taxon>
        <taxon>Heteroderinae</taxon>
        <taxon>Heterodera</taxon>
    </lineage>
</organism>
<dbReference type="Pfam" id="PF00211">
    <property type="entry name" value="Guanylate_cyc"/>
    <property type="match status" value="1"/>
</dbReference>
<evidence type="ECO:0000256" key="5">
    <source>
        <dbReference type="ARBA" id="ARBA00022989"/>
    </source>
</evidence>
<keyword evidence="6" id="KW-0472">Membrane</keyword>
<dbReference type="InterPro" id="IPR029787">
    <property type="entry name" value="Nucleotide_cyclase"/>
</dbReference>
<keyword evidence="5" id="KW-1133">Transmembrane helix</keyword>
<reference evidence="10 11" key="1">
    <citation type="submission" date="2024-10" db="EMBL/GenBank/DDBJ databases">
        <authorList>
            <person name="Kim D."/>
        </authorList>
    </citation>
    <scope>NUCLEOTIDE SEQUENCE [LARGE SCALE GENOMIC DNA]</scope>
    <source>
        <strain evidence="10">Taebaek</strain>
    </source>
</reference>
<dbReference type="InterPro" id="IPR050401">
    <property type="entry name" value="Cyclic_nucleotide_synthase"/>
</dbReference>
<dbReference type="Proteomes" id="UP001620645">
    <property type="component" value="Unassembled WGS sequence"/>
</dbReference>
<keyword evidence="11" id="KW-1185">Reference proteome</keyword>
<dbReference type="Gene3D" id="3.30.70.1230">
    <property type="entry name" value="Nucleotide cyclase"/>
    <property type="match status" value="1"/>
</dbReference>
<dbReference type="GO" id="GO:0000166">
    <property type="term" value="F:nucleotide binding"/>
    <property type="evidence" value="ECO:0007669"/>
    <property type="project" value="UniProtKB-KW"/>
</dbReference>
<evidence type="ECO:0000256" key="8">
    <source>
        <dbReference type="ARBA" id="ARBA00023239"/>
    </source>
</evidence>
<gene>
    <name evidence="10" type="ORF">niasHS_016873</name>
</gene>
<accession>A0ABD2HRS8</accession>
<evidence type="ECO:0000256" key="2">
    <source>
        <dbReference type="ARBA" id="ARBA00004370"/>
    </source>
</evidence>
<evidence type="ECO:0000313" key="10">
    <source>
        <dbReference type="EMBL" id="KAL3070164.1"/>
    </source>
</evidence>
<comment type="caution">
    <text evidence="10">The sequence shown here is derived from an EMBL/GenBank/DDBJ whole genome shotgun (WGS) entry which is preliminary data.</text>
</comment>
<evidence type="ECO:0000256" key="1">
    <source>
        <dbReference type="ARBA" id="ARBA00001436"/>
    </source>
</evidence>
<keyword evidence="8" id="KW-0456">Lyase</keyword>